<keyword evidence="1 4" id="KW-0646">Protease inhibitor</keyword>
<evidence type="ECO:0000313" key="4">
    <source>
        <dbReference type="EMBL" id="MFC4109742.1"/>
    </source>
</evidence>
<evidence type="ECO:0000313" key="5">
    <source>
        <dbReference type="Proteomes" id="UP001595868"/>
    </source>
</evidence>
<dbReference type="PANTHER" id="PTHR36530">
    <property type="entry name" value="INHIBITOR OF CYSTEINE PEPTIDASE"/>
    <property type="match status" value="1"/>
</dbReference>
<dbReference type="EMBL" id="JBHSBN010000028">
    <property type="protein sequence ID" value="MFC4109742.1"/>
    <property type="molecule type" value="Genomic_DNA"/>
</dbReference>
<keyword evidence="5" id="KW-1185">Reference proteome</keyword>
<dbReference type="Gene3D" id="2.60.40.2020">
    <property type="match status" value="1"/>
</dbReference>
<name>A0ABV8KV38_9ACTN</name>
<keyword evidence="2" id="KW-0789">Thiol protease inhibitor</keyword>
<dbReference type="GO" id="GO:0030414">
    <property type="term" value="F:peptidase inhibitor activity"/>
    <property type="evidence" value="ECO:0007669"/>
    <property type="project" value="UniProtKB-KW"/>
</dbReference>
<dbReference type="InterPro" id="IPR018990">
    <property type="entry name" value="Prot_inh_I42_chagasin"/>
</dbReference>
<reference evidence="5" key="1">
    <citation type="journal article" date="2019" name="Int. J. Syst. Evol. Microbiol.">
        <title>The Global Catalogue of Microorganisms (GCM) 10K type strain sequencing project: providing services to taxonomists for standard genome sequencing and annotation.</title>
        <authorList>
            <consortium name="The Broad Institute Genomics Platform"/>
            <consortium name="The Broad Institute Genome Sequencing Center for Infectious Disease"/>
            <person name="Wu L."/>
            <person name="Ma J."/>
        </authorList>
    </citation>
    <scope>NUCLEOTIDE SEQUENCE [LARGE SCALE GENOMIC DNA]</scope>
    <source>
        <strain evidence="5">2902at01</strain>
    </source>
</reference>
<evidence type="ECO:0000256" key="2">
    <source>
        <dbReference type="ARBA" id="ARBA00022704"/>
    </source>
</evidence>
<evidence type="ECO:0000259" key="3">
    <source>
        <dbReference type="Pfam" id="PF09394"/>
    </source>
</evidence>
<gene>
    <name evidence="4" type="ORF">ACFOX0_27910</name>
</gene>
<dbReference type="InterPro" id="IPR052781">
    <property type="entry name" value="Cys_protease_inhibitor_I42"/>
</dbReference>
<feature type="domain" description="Proteinase inhibitor I42 chagasin" evidence="3">
    <location>
        <begin position="17"/>
        <end position="104"/>
    </location>
</feature>
<organism evidence="4 5">
    <name type="scientific">Micromonospora zhanjiangensis</name>
    <dbReference type="NCBI Taxonomy" id="1522057"/>
    <lineage>
        <taxon>Bacteria</taxon>
        <taxon>Bacillati</taxon>
        <taxon>Actinomycetota</taxon>
        <taxon>Actinomycetes</taxon>
        <taxon>Micromonosporales</taxon>
        <taxon>Micromonosporaceae</taxon>
        <taxon>Micromonospora</taxon>
    </lineage>
</organism>
<dbReference type="InterPro" id="IPR036331">
    <property type="entry name" value="Chagasin-like_sf"/>
</dbReference>
<comment type="caution">
    <text evidence="4">The sequence shown here is derived from an EMBL/GenBank/DDBJ whole genome shotgun (WGS) entry which is preliminary data.</text>
</comment>
<dbReference type="Proteomes" id="UP001595868">
    <property type="component" value="Unassembled WGS sequence"/>
</dbReference>
<accession>A0ABV8KV38</accession>
<dbReference type="PANTHER" id="PTHR36530:SF1">
    <property type="entry name" value="AMOEBIASIN-1"/>
    <property type="match status" value="1"/>
</dbReference>
<dbReference type="Pfam" id="PF09394">
    <property type="entry name" value="Inhibitor_I42"/>
    <property type="match status" value="1"/>
</dbReference>
<dbReference type="SUPFAM" id="SSF141066">
    <property type="entry name" value="ICP-like"/>
    <property type="match status" value="1"/>
</dbReference>
<dbReference type="RefSeq" id="WP_377551522.1">
    <property type="nucleotide sequence ID" value="NZ_JBHSBN010000028.1"/>
</dbReference>
<protein>
    <submittedName>
        <fullName evidence="4">Protease inhibitor I42 family protein</fullName>
    </submittedName>
</protein>
<sequence>MARRDLDRAGAGQRHQVTAGDLVILRLPETPTSGYRWALDGYDPDVLRLAGDEFRPAAGSALGGGGEREFRFSVVGAGSSPLRLARRRAWAGAGGAAEQFEATIEATD</sequence>
<proteinExistence type="predicted"/>
<evidence type="ECO:0000256" key="1">
    <source>
        <dbReference type="ARBA" id="ARBA00022690"/>
    </source>
</evidence>